<dbReference type="EMBL" id="CSTE01000006">
    <property type="protein sequence ID" value="CQR53914.1"/>
    <property type="molecule type" value="Genomic_DNA"/>
</dbReference>
<evidence type="ECO:0000313" key="2">
    <source>
        <dbReference type="EMBL" id="CQR53914.1"/>
    </source>
</evidence>
<dbReference type="Proteomes" id="UP000198902">
    <property type="component" value="Unassembled WGS sequence"/>
</dbReference>
<feature type="transmembrane region" description="Helical" evidence="1">
    <location>
        <begin position="28"/>
        <end position="44"/>
    </location>
</feature>
<gene>
    <name evidence="2" type="ORF">BN996_03864</name>
</gene>
<keyword evidence="3" id="KW-1185">Reference proteome</keyword>
<accession>A0A0D6JWR4</accession>
<proteinExistence type="predicted"/>
<organism evidence="2 3">
    <name type="scientific">Haloferax massiliensis</name>
    <dbReference type="NCBI Taxonomy" id="1476858"/>
    <lineage>
        <taxon>Archaea</taxon>
        <taxon>Methanobacteriati</taxon>
        <taxon>Methanobacteriota</taxon>
        <taxon>Stenosarchaea group</taxon>
        <taxon>Halobacteria</taxon>
        <taxon>Halobacteriales</taxon>
        <taxon>Haloferacaceae</taxon>
        <taxon>Haloferax</taxon>
    </lineage>
</organism>
<protein>
    <submittedName>
        <fullName evidence="2">Uncharacterized protein</fullName>
    </submittedName>
</protein>
<dbReference type="AlphaFoldDB" id="A0A0D6JWR4"/>
<keyword evidence="1" id="KW-0472">Membrane</keyword>
<keyword evidence="1" id="KW-0812">Transmembrane</keyword>
<name>A0A0D6JWR4_9EURY</name>
<evidence type="ECO:0000313" key="3">
    <source>
        <dbReference type="Proteomes" id="UP000198902"/>
    </source>
</evidence>
<sequence>MGLAAVFAGITMLLVVLAFAYRQLLLLFVALPFGATTYFMYAHVSGRLEERFRRTPARADAGLGLRATADSLGLDFVSLGTQPVAVLANPDRTEKPGVDSFRDALAASDDVFDALAGVERSQTSR</sequence>
<keyword evidence="1" id="KW-1133">Transmembrane helix</keyword>
<evidence type="ECO:0000256" key="1">
    <source>
        <dbReference type="SAM" id="Phobius"/>
    </source>
</evidence>
<reference evidence="3" key="1">
    <citation type="submission" date="2015-03" db="EMBL/GenBank/DDBJ databases">
        <authorList>
            <person name="Urmite Genomes"/>
        </authorList>
    </citation>
    <scope>NUCLEOTIDE SEQUENCE [LARGE SCALE GENOMIC DNA]</scope>
    <source>
        <strain evidence="3">Arc-Hr</strain>
    </source>
</reference>